<dbReference type="RefSeq" id="WP_322467050.1">
    <property type="nucleotide sequence ID" value="NZ_JAXOJX010000041.1"/>
</dbReference>
<protein>
    <submittedName>
        <fullName evidence="1">DUF932 domain-containing protein</fullName>
    </submittedName>
</protein>
<dbReference type="EMBL" id="JAXOJX010000041">
    <property type="protein sequence ID" value="MDZ5459265.1"/>
    <property type="molecule type" value="Genomic_DNA"/>
</dbReference>
<proteinExistence type="predicted"/>
<accession>A0ABU5IK55</accession>
<evidence type="ECO:0000313" key="2">
    <source>
        <dbReference type="Proteomes" id="UP001293718"/>
    </source>
</evidence>
<reference evidence="1 2" key="1">
    <citation type="submission" date="2023-11" db="EMBL/GenBank/DDBJ databases">
        <title>Draft genome of Azohydromonas lata strain H1 (DSM1123), a polyhydroxyalkanoate producer.</title>
        <authorList>
            <person name="Traversa D."/>
            <person name="D'Addabbo P."/>
            <person name="Pazzani C."/>
            <person name="Manzari C."/>
            <person name="Chiara M."/>
            <person name="Scrascia M."/>
        </authorList>
    </citation>
    <scope>NUCLEOTIDE SEQUENCE [LARGE SCALE GENOMIC DNA]</scope>
    <source>
        <strain evidence="1 2">H1</strain>
    </source>
</reference>
<dbReference type="InterPro" id="IPR026325">
    <property type="entry name" value="DUF932"/>
</dbReference>
<dbReference type="Proteomes" id="UP001293718">
    <property type="component" value="Unassembled WGS sequence"/>
</dbReference>
<organism evidence="1 2">
    <name type="scientific">Azohydromonas lata</name>
    <dbReference type="NCBI Taxonomy" id="45677"/>
    <lineage>
        <taxon>Bacteria</taxon>
        <taxon>Pseudomonadati</taxon>
        <taxon>Pseudomonadota</taxon>
        <taxon>Betaproteobacteria</taxon>
        <taxon>Burkholderiales</taxon>
        <taxon>Sphaerotilaceae</taxon>
        <taxon>Azohydromonas</taxon>
    </lineage>
</organism>
<keyword evidence="2" id="KW-1185">Reference proteome</keyword>
<dbReference type="NCBIfam" id="TIGR03299">
    <property type="entry name" value="LGT_TIGR03299"/>
    <property type="match status" value="1"/>
</dbReference>
<dbReference type="InterPro" id="IPR017686">
    <property type="entry name" value="Phg/plasmid-like_prot"/>
</dbReference>
<gene>
    <name evidence="1" type="ORF">SM757_22055</name>
</gene>
<sequence>MAHMIDCTTGQAAMAFVGDAPWHKLGQRLTAGADLETWRREAGLAYTVQRTPVLFQRADAGATDRVEAMEGRDVLYRSDTGTALSVVSRGYQVVQPGEVLDFFGKLAEAGGFVLETAGALSDGKRVWGLAKVNDGAPVVGQDMVRPYLLLATSYDGTMATTAKFTSIRVVCNNTLTMAAGGSMNGAGWQSEQDTTEGPVVQCVRVPHMRKFDAGAVRQQLGIVLTAWDRWLVEARLLAQVDVTEAQADKFVADLLLSIQAAPKGKPLPDVRASRSYKRLMGLFGGAQIGADLCGTRSAWALLNAVTDYVDHERGRTDDTRMTSAWFGAGEGLKLRAWDGVRALATAAGAMPAEGIAS</sequence>
<comment type="caution">
    <text evidence="1">The sequence shown here is derived from an EMBL/GenBank/DDBJ whole genome shotgun (WGS) entry which is preliminary data.</text>
</comment>
<evidence type="ECO:0000313" key="1">
    <source>
        <dbReference type="EMBL" id="MDZ5459265.1"/>
    </source>
</evidence>
<dbReference type="Pfam" id="PF06067">
    <property type="entry name" value="DUF932"/>
    <property type="match status" value="2"/>
</dbReference>
<name>A0ABU5IK55_9BURK</name>